<comment type="catalytic activity">
    <reaction evidence="6">
        <text>(E)-4-coumarate + ATP + CoA = (E)-4-coumaroyl-CoA + AMP + diphosphate</text>
        <dbReference type="Rhea" id="RHEA:19641"/>
        <dbReference type="ChEBI" id="CHEBI:12876"/>
        <dbReference type="ChEBI" id="CHEBI:30616"/>
        <dbReference type="ChEBI" id="CHEBI:33019"/>
        <dbReference type="ChEBI" id="CHEBI:57287"/>
        <dbReference type="ChEBI" id="CHEBI:85008"/>
        <dbReference type="ChEBI" id="CHEBI:456215"/>
        <dbReference type="EC" id="6.2.1.12"/>
    </reaction>
    <physiologicalReaction direction="left-to-right" evidence="6">
        <dbReference type="Rhea" id="RHEA:19642"/>
    </physiologicalReaction>
</comment>
<keyword evidence="5" id="KW-0443">Lipid metabolism</keyword>
<evidence type="ECO:0000256" key="5">
    <source>
        <dbReference type="ARBA" id="ARBA00023098"/>
    </source>
</evidence>
<dbReference type="Proteomes" id="UP000652761">
    <property type="component" value="Unassembled WGS sequence"/>
</dbReference>
<evidence type="ECO:0000313" key="8">
    <source>
        <dbReference type="EMBL" id="MQL85117.1"/>
    </source>
</evidence>
<dbReference type="InterPro" id="IPR020845">
    <property type="entry name" value="AMP-binding_CS"/>
</dbReference>
<feature type="domain" description="AMP-dependent synthetase/ligase" evidence="7">
    <location>
        <begin position="142"/>
        <end position="209"/>
    </location>
</feature>
<organism evidence="8 9">
    <name type="scientific">Colocasia esculenta</name>
    <name type="common">Wild taro</name>
    <name type="synonym">Arum esculentum</name>
    <dbReference type="NCBI Taxonomy" id="4460"/>
    <lineage>
        <taxon>Eukaryota</taxon>
        <taxon>Viridiplantae</taxon>
        <taxon>Streptophyta</taxon>
        <taxon>Embryophyta</taxon>
        <taxon>Tracheophyta</taxon>
        <taxon>Spermatophyta</taxon>
        <taxon>Magnoliopsida</taxon>
        <taxon>Liliopsida</taxon>
        <taxon>Araceae</taxon>
        <taxon>Aroideae</taxon>
        <taxon>Colocasieae</taxon>
        <taxon>Colocasia</taxon>
    </lineage>
</organism>
<gene>
    <name evidence="8" type="ORF">Taro_017630</name>
</gene>
<keyword evidence="3" id="KW-0436">Ligase</keyword>
<protein>
    <recommendedName>
        <fullName evidence="2">4-coumarate--CoA ligase</fullName>
        <ecNumber evidence="2">6.2.1.12</ecNumber>
    </recommendedName>
</protein>
<keyword evidence="9" id="KW-1185">Reference proteome</keyword>
<evidence type="ECO:0000259" key="7">
    <source>
        <dbReference type="Pfam" id="PF00501"/>
    </source>
</evidence>
<dbReference type="Gene3D" id="3.40.50.12780">
    <property type="entry name" value="N-terminal domain of ligase-like"/>
    <property type="match status" value="1"/>
</dbReference>
<dbReference type="GO" id="GO:0106290">
    <property type="term" value="F:trans-cinnamate-CoA ligase activity"/>
    <property type="evidence" value="ECO:0007669"/>
    <property type="project" value="UniProtKB-ARBA"/>
</dbReference>
<comment type="caution">
    <text evidence="8">The sequence shown here is derived from an EMBL/GenBank/DDBJ whole genome shotgun (WGS) entry which is preliminary data.</text>
</comment>
<reference evidence="8" key="1">
    <citation type="submission" date="2017-07" db="EMBL/GenBank/DDBJ databases">
        <title>Taro Niue Genome Assembly and Annotation.</title>
        <authorList>
            <person name="Atibalentja N."/>
            <person name="Keating K."/>
            <person name="Fields C.J."/>
        </authorList>
    </citation>
    <scope>NUCLEOTIDE SEQUENCE</scope>
    <source>
        <strain evidence="8">Niue_2</strain>
        <tissue evidence="8">Leaf</tissue>
    </source>
</reference>
<feature type="domain" description="AMP-dependent synthetase/ligase" evidence="7">
    <location>
        <begin position="25"/>
        <end position="83"/>
    </location>
</feature>
<evidence type="ECO:0000256" key="2">
    <source>
        <dbReference type="ARBA" id="ARBA00012959"/>
    </source>
</evidence>
<dbReference type="PROSITE" id="PS00455">
    <property type="entry name" value="AMP_BINDING"/>
    <property type="match status" value="1"/>
</dbReference>
<name>A0A843URN1_COLES</name>
<dbReference type="GO" id="GO:0006631">
    <property type="term" value="P:fatty acid metabolic process"/>
    <property type="evidence" value="ECO:0007669"/>
    <property type="project" value="UniProtKB-KW"/>
</dbReference>
<evidence type="ECO:0000256" key="6">
    <source>
        <dbReference type="ARBA" id="ARBA00034252"/>
    </source>
</evidence>
<dbReference type="PANTHER" id="PTHR43859:SF4">
    <property type="entry name" value="BUTANOATE--COA LIGASE AAE1-RELATED"/>
    <property type="match status" value="1"/>
</dbReference>
<proteinExistence type="inferred from homology"/>
<dbReference type="OrthoDB" id="10253115at2759"/>
<dbReference type="SUPFAM" id="SSF56801">
    <property type="entry name" value="Acetyl-CoA synthetase-like"/>
    <property type="match status" value="1"/>
</dbReference>
<accession>A0A843URN1</accession>
<dbReference type="EMBL" id="NMUH01000809">
    <property type="protein sequence ID" value="MQL85117.1"/>
    <property type="molecule type" value="Genomic_DNA"/>
</dbReference>
<evidence type="ECO:0000256" key="3">
    <source>
        <dbReference type="ARBA" id="ARBA00022598"/>
    </source>
</evidence>
<evidence type="ECO:0000256" key="1">
    <source>
        <dbReference type="ARBA" id="ARBA00006432"/>
    </source>
</evidence>
<sequence length="222" mass="24662">MFTSGNLDYQKLLQTANPKFEIRWPADECHPISLNYTSGTTSSPKGVLYSHRGAYPTAIAAILLNDITVMPVYPWTVPMFTAMVGAFHGVCQPRVSLTFVSDMSLQRPYLIILCSKMLPTWVVRCRNGFFDPSQIILNLKHAPTILNMIVNAPNAQQKPLPGKVTVTTGAAPPPAPVLFKMEELGFHMIHSYGLTETYGPASVCTWRSEWNGLPPQDRARIK</sequence>
<keyword evidence="4" id="KW-0276">Fatty acid metabolism</keyword>
<dbReference type="Pfam" id="PF00501">
    <property type="entry name" value="AMP-binding"/>
    <property type="match status" value="2"/>
</dbReference>
<dbReference type="GO" id="GO:0016207">
    <property type="term" value="F:4-coumarate-CoA ligase activity"/>
    <property type="evidence" value="ECO:0007669"/>
    <property type="project" value="UniProtKB-EC"/>
</dbReference>
<evidence type="ECO:0000256" key="4">
    <source>
        <dbReference type="ARBA" id="ARBA00022832"/>
    </source>
</evidence>
<comment type="similarity">
    <text evidence="1">Belongs to the ATP-dependent AMP-binding enzyme family.</text>
</comment>
<dbReference type="EC" id="6.2.1.12" evidence="2"/>
<evidence type="ECO:0000313" key="9">
    <source>
        <dbReference type="Proteomes" id="UP000652761"/>
    </source>
</evidence>
<dbReference type="InterPro" id="IPR000873">
    <property type="entry name" value="AMP-dep_synth/lig_dom"/>
</dbReference>
<dbReference type="GO" id="GO:0009698">
    <property type="term" value="P:phenylpropanoid metabolic process"/>
    <property type="evidence" value="ECO:0007669"/>
    <property type="project" value="UniProtKB-ARBA"/>
</dbReference>
<dbReference type="AlphaFoldDB" id="A0A843URN1"/>
<dbReference type="InterPro" id="IPR042099">
    <property type="entry name" value="ANL_N_sf"/>
</dbReference>
<dbReference type="PANTHER" id="PTHR43859">
    <property type="entry name" value="ACYL-ACTIVATING ENZYME"/>
    <property type="match status" value="1"/>
</dbReference>